<evidence type="ECO:0000313" key="2">
    <source>
        <dbReference type="Proteomes" id="UP000054279"/>
    </source>
</evidence>
<gene>
    <name evidence="1" type="ORF">M422DRAFT_262260</name>
</gene>
<proteinExistence type="predicted"/>
<reference evidence="1 2" key="1">
    <citation type="submission" date="2014-06" db="EMBL/GenBank/DDBJ databases">
        <title>Evolutionary Origins and Diversification of the Mycorrhizal Mutualists.</title>
        <authorList>
            <consortium name="DOE Joint Genome Institute"/>
            <consortium name="Mycorrhizal Genomics Consortium"/>
            <person name="Kohler A."/>
            <person name="Kuo A."/>
            <person name="Nagy L.G."/>
            <person name="Floudas D."/>
            <person name="Copeland A."/>
            <person name="Barry K.W."/>
            <person name="Cichocki N."/>
            <person name="Veneault-Fourrey C."/>
            <person name="LaButti K."/>
            <person name="Lindquist E.A."/>
            <person name="Lipzen A."/>
            <person name="Lundell T."/>
            <person name="Morin E."/>
            <person name="Murat C."/>
            <person name="Riley R."/>
            <person name="Ohm R."/>
            <person name="Sun H."/>
            <person name="Tunlid A."/>
            <person name="Henrissat B."/>
            <person name="Grigoriev I.V."/>
            <person name="Hibbett D.S."/>
            <person name="Martin F."/>
        </authorList>
    </citation>
    <scope>NUCLEOTIDE SEQUENCE [LARGE SCALE GENOMIC DNA]</scope>
    <source>
        <strain evidence="1 2">SS14</strain>
    </source>
</reference>
<dbReference type="EMBL" id="KN837188">
    <property type="protein sequence ID" value="KIJ35482.1"/>
    <property type="molecule type" value="Genomic_DNA"/>
</dbReference>
<organism evidence="1 2">
    <name type="scientific">Sphaerobolus stellatus (strain SS14)</name>
    <dbReference type="NCBI Taxonomy" id="990650"/>
    <lineage>
        <taxon>Eukaryota</taxon>
        <taxon>Fungi</taxon>
        <taxon>Dikarya</taxon>
        <taxon>Basidiomycota</taxon>
        <taxon>Agaricomycotina</taxon>
        <taxon>Agaricomycetes</taxon>
        <taxon>Phallomycetidae</taxon>
        <taxon>Geastrales</taxon>
        <taxon>Sphaerobolaceae</taxon>
        <taxon>Sphaerobolus</taxon>
    </lineage>
</organism>
<dbReference type="AlphaFoldDB" id="A0A0C9V1F8"/>
<accession>A0A0C9V1F8</accession>
<keyword evidence="2" id="KW-1185">Reference proteome</keyword>
<dbReference type="HOGENOM" id="CLU_039867_1_0_1"/>
<evidence type="ECO:0000313" key="1">
    <source>
        <dbReference type="EMBL" id="KIJ35482.1"/>
    </source>
</evidence>
<name>A0A0C9V1F8_SPHS4</name>
<protein>
    <submittedName>
        <fullName evidence="1">Uncharacterized protein</fullName>
    </submittedName>
</protein>
<sequence length="107" mass="12107">MDNKQSTPMQVDLSTNTVSAIQASKINPSIEWVIESVPGFIAIKHKMGCSICNASASHCMAAKRYQDNYYCLLEDHNTLKEDLQAVERKANKHRAKNTEFYNKLNSQ</sequence>
<dbReference type="Proteomes" id="UP000054279">
    <property type="component" value="Unassembled WGS sequence"/>
</dbReference>